<dbReference type="AlphaFoldDB" id="A0A0V0GU73"/>
<sequence length="68" mass="8080">MEGFFQMLKSLSLVRFINFSSFAWRFQSSHALYWITVSPVILKLILVINKLTHTWLEDIRKKGCVSFR</sequence>
<keyword evidence="1" id="KW-1133">Transmembrane helix</keyword>
<proteinExistence type="predicted"/>
<evidence type="ECO:0000256" key="1">
    <source>
        <dbReference type="SAM" id="Phobius"/>
    </source>
</evidence>
<name>A0A0V0GU73_SOLCH</name>
<accession>A0A0V0GU73</accession>
<keyword evidence="1" id="KW-0812">Transmembrane</keyword>
<dbReference type="EMBL" id="GEDG01032105">
    <property type="protein sequence ID" value="JAP10992.1"/>
    <property type="molecule type" value="Transcribed_RNA"/>
</dbReference>
<evidence type="ECO:0000313" key="2">
    <source>
        <dbReference type="EMBL" id="JAP10992.1"/>
    </source>
</evidence>
<protein>
    <submittedName>
        <fullName evidence="2">Putative ovule protein</fullName>
    </submittedName>
</protein>
<organism evidence="2">
    <name type="scientific">Solanum chacoense</name>
    <name type="common">Chaco potato</name>
    <dbReference type="NCBI Taxonomy" id="4108"/>
    <lineage>
        <taxon>Eukaryota</taxon>
        <taxon>Viridiplantae</taxon>
        <taxon>Streptophyta</taxon>
        <taxon>Embryophyta</taxon>
        <taxon>Tracheophyta</taxon>
        <taxon>Spermatophyta</taxon>
        <taxon>Magnoliopsida</taxon>
        <taxon>eudicotyledons</taxon>
        <taxon>Gunneridae</taxon>
        <taxon>Pentapetalae</taxon>
        <taxon>asterids</taxon>
        <taxon>lamiids</taxon>
        <taxon>Solanales</taxon>
        <taxon>Solanaceae</taxon>
        <taxon>Solanoideae</taxon>
        <taxon>Solaneae</taxon>
        <taxon>Solanum</taxon>
    </lineage>
</organism>
<feature type="transmembrane region" description="Helical" evidence="1">
    <location>
        <begin position="31"/>
        <end position="52"/>
    </location>
</feature>
<keyword evidence="1" id="KW-0472">Membrane</keyword>
<reference evidence="2" key="1">
    <citation type="submission" date="2015-12" db="EMBL/GenBank/DDBJ databases">
        <title>Gene expression during late stages of embryo sac development: a critical building block for successful pollen-pistil interactions.</title>
        <authorList>
            <person name="Liu Y."/>
            <person name="Joly V."/>
            <person name="Sabar M."/>
            <person name="Matton D.P."/>
        </authorList>
    </citation>
    <scope>NUCLEOTIDE SEQUENCE</scope>
</reference>